<dbReference type="EMBL" id="CP001087">
    <property type="protein sequence ID" value="ACN17023.1"/>
    <property type="molecule type" value="Genomic_DNA"/>
</dbReference>
<evidence type="ECO:0000313" key="2">
    <source>
        <dbReference type="EMBL" id="ACN17023.1"/>
    </source>
</evidence>
<dbReference type="PANTHER" id="PTHR33360:SF2">
    <property type="entry name" value="TRANSPOSASE FOR INSERTION SEQUENCE ELEMENT IS200"/>
    <property type="match status" value="1"/>
</dbReference>
<gene>
    <name evidence="2" type="ordered locus">HRM2_39650</name>
</gene>
<dbReference type="SMART" id="SM01321">
    <property type="entry name" value="Y1_Tnp"/>
    <property type="match status" value="1"/>
</dbReference>
<protein>
    <submittedName>
        <fullName evidence="2">Transposase (IS200 family protein)</fullName>
    </submittedName>
</protein>
<reference evidence="2 3" key="1">
    <citation type="journal article" date="2009" name="Environ. Microbiol.">
        <title>Genome sequence of Desulfobacterium autotrophicum HRM2, a marine sulfate reducer oxidizing organic carbon completely to carbon dioxide.</title>
        <authorList>
            <person name="Strittmatter A.W."/>
            <person name="Liesegang H."/>
            <person name="Rabus R."/>
            <person name="Decker I."/>
            <person name="Amann J."/>
            <person name="Andres S."/>
            <person name="Henne A."/>
            <person name="Fricke W.F."/>
            <person name="Martinez-Arias R."/>
            <person name="Bartels D."/>
            <person name="Goesmann A."/>
            <person name="Krause L."/>
            <person name="Puehler A."/>
            <person name="Klenk H.P."/>
            <person name="Richter M."/>
            <person name="Schuler M."/>
            <person name="Gloeckner F.O."/>
            <person name="Meyerdierks A."/>
            <person name="Gottschalk G."/>
            <person name="Amann R."/>
        </authorList>
    </citation>
    <scope>NUCLEOTIDE SEQUENCE [LARGE SCALE GENOMIC DNA]</scope>
    <source>
        <strain evidence="3">ATCC 43914 / DSM 3382 / HRM2</strain>
    </source>
</reference>
<dbReference type="STRING" id="177437.HRM2_39650"/>
<dbReference type="PANTHER" id="PTHR33360">
    <property type="entry name" value="TRANSPOSASE FOR INSERTION SEQUENCE ELEMENT IS200"/>
    <property type="match status" value="1"/>
</dbReference>
<dbReference type="eggNOG" id="COG1943">
    <property type="taxonomic scope" value="Bacteria"/>
</dbReference>
<dbReference type="AlphaFoldDB" id="C0QBM1"/>
<dbReference type="GO" id="GO:0006313">
    <property type="term" value="P:DNA transposition"/>
    <property type="evidence" value="ECO:0007669"/>
    <property type="project" value="InterPro"/>
</dbReference>
<dbReference type="Pfam" id="PF01797">
    <property type="entry name" value="Y1_Tnp"/>
    <property type="match status" value="1"/>
</dbReference>
<dbReference type="NCBIfam" id="NF033573">
    <property type="entry name" value="transpos_IS200"/>
    <property type="match status" value="1"/>
</dbReference>
<evidence type="ECO:0000313" key="3">
    <source>
        <dbReference type="Proteomes" id="UP000000442"/>
    </source>
</evidence>
<dbReference type="GO" id="GO:0004803">
    <property type="term" value="F:transposase activity"/>
    <property type="evidence" value="ECO:0007669"/>
    <property type="project" value="InterPro"/>
</dbReference>
<dbReference type="Proteomes" id="UP000000442">
    <property type="component" value="Chromosome"/>
</dbReference>
<feature type="domain" description="Transposase IS200-like" evidence="1">
    <location>
        <begin position="1"/>
        <end position="84"/>
    </location>
</feature>
<dbReference type="Gene3D" id="3.30.70.1290">
    <property type="entry name" value="Transposase IS200-like"/>
    <property type="match status" value="1"/>
</dbReference>
<dbReference type="InterPro" id="IPR002686">
    <property type="entry name" value="Transposase_17"/>
</dbReference>
<name>C0QBM1_DESAH</name>
<proteinExistence type="predicted"/>
<dbReference type="KEGG" id="dat:HRM2_39650"/>
<accession>C0QBM1</accession>
<dbReference type="InterPro" id="IPR036515">
    <property type="entry name" value="Transposase_17_sf"/>
</dbReference>
<evidence type="ECO:0000259" key="1">
    <source>
        <dbReference type="SMART" id="SM01321"/>
    </source>
</evidence>
<dbReference type="SUPFAM" id="SSF143422">
    <property type="entry name" value="Transposase IS200-like"/>
    <property type="match status" value="1"/>
</dbReference>
<keyword evidence="3" id="KW-1185">Reference proteome</keyword>
<dbReference type="HOGENOM" id="CLU_101320_2_3_7"/>
<dbReference type="GO" id="GO:0003677">
    <property type="term" value="F:DNA binding"/>
    <property type="evidence" value="ECO:0007669"/>
    <property type="project" value="InterPro"/>
</dbReference>
<organism evidence="2 3">
    <name type="scientific">Desulforapulum autotrophicum (strain ATCC 43914 / DSM 3382 / VKM B-1955 / HRM2)</name>
    <name type="common">Desulfobacterium autotrophicum</name>
    <dbReference type="NCBI Taxonomy" id="177437"/>
    <lineage>
        <taxon>Bacteria</taxon>
        <taxon>Pseudomonadati</taxon>
        <taxon>Thermodesulfobacteriota</taxon>
        <taxon>Desulfobacteria</taxon>
        <taxon>Desulfobacterales</taxon>
        <taxon>Desulfobacteraceae</taxon>
        <taxon>Desulforapulum</taxon>
    </lineage>
</organism>
<sequence length="110" mass="12656">MDCKLHEFNGEDDHVHLLLSYPPKLAISNLVGKLKGKSAYFLRKEYWDQIKNKLWGKHLWSPSYCAVSCGGAPLDIIKQYIQNQQKPTCQKSVKKSIALTGRKRTRLTRP</sequence>